<organism evidence="1 2">
    <name type="scientific">Dentiscutata heterogama</name>
    <dbReference type="NCBI Taxonomy" id="1316150"/>
    <lineage>
        <taxon>Eukaryota</taxon>
        <taxon>Fungi</taxon>
        <taxon>Fungi incertae sedis</taxon>
        <taxon>Mucoromycota</taxon>
        <taxon>Glomeromycotina</taxon>
        <taxon>Glomeromycetes</taxon>
        <taxon>Diversisporales</taxon>
        <taxon>Gigasporaceae</taxon>
        <taxon>Dentiscutata</taxon>
    </lineage>
</organism>
<reference evidence="1" key="1">
    <citation type="submission" date="2021-06" db="EMBL/GenBank/DDBJ databases">
        <authorList>
            <person name="Kallberg Y."/>
            <person name="Tangrot J."/>
            <person name="Rosling A."/>
        </authorList>
    </citation>
    <scope>NUCLEOTIDE SEQUENCE</scope>
    <source>
        <strain evidence="1">IL203A</strain>
    </source>
</reference>
<gene>
    <name evidence="1" type="ORF">DHETER_LOCUS14727</name>
</gene>
<comment type="caution">
    <text evidence="1">The sequence shown here is derived from an EMBL/GenBank/DDBJ whole genome shotgun (WGS) entry which is preliminary data.</text>
</comment>
<dbReference type="EMBL" id="CAJVPU010046827">
    <property type="protein sequence ID" value="CAG8752431.1"/>
    <property type="molecule type" value="Genomic_DNA"/>
</dbReference>
<protein>
    <submittedName>
        <fullName evidence="1">5828_t:CDS:1</fullName>
    </submittedName>
</protein>
<keyword evidence="2" id="KW-1185">Reference proteome</keyword>
<accession>A0ACA9QKJ9</accession>
<name>A0ACA9QKJ9_9GLOM</name>
<feature type="non-terminal residue" evidence="1">
    <location>
        <position position="144"/>
    </location>
</feature>
<dbReference type="Proteomes" id="UP000789702">
    <property type="component" value="Unassembled WGS sequence"/>
</dbReference>
<feature type="non-terminal residue" evidence="1">
    <location>
        <position position="1"/>
    </location>
</feature>
<evidence type="ECO:0000313" key="1">
    <source>
        <dbReference type="EMBL" id="CAG8752431.1"/>
    </source>
</evidence>
<proteinExistence type="predicted"/>
<evidence type="ECO:0000313" key="2">
    <source>
        <dbReference type="Proteomes" id="UP000789702"/>
    </source>
</evidence>
<sequence>EGWFIGDFGMSETLEKDQTDQKIYGNLPYVAPEVLRKENYTAASDIYSMGIIMWQLVTQQKPYGANYNEIGLELAIVNGYRPHEIFGIPDDYKYVMEKCWAEDPSQRPDLFDQEISFSISSECSSNNENGYKANEIELTNTNND</sequence>